<dbReference type="PANTHER" id="PTHR38926">
    <property type="entry name" value="F-BOX DOMAIN CONTAINING PROTEIN, EXPRESSED"/>
    <property type="match status" value="1"/>
</dbReference>
<dbReference type="AlphaFoldDB" id="A0A9P3PR34"/>
<proteinExistence type="predicted"/>
<dbReference type="EMBL" id="BRPK01000007">
    <property type="protein sequence ID" value="GLB39811.1"/>
    <property type="molecule type" value="Genomic_DNA"/>
</dbReference>
<keyword evidence="2" id="KW-1185">Reference proteome</keyword>
<organism evidence="1 2">
    <name type="scientific">Lyophyllum shimeji</name>
    <name type="common">Hon-shimeji</name>
    <name type="synonym">Tricholoma shimeji</name>
    <dbReference type="NCBI Taxonomy" id="47721"/>
    <lineage>
        <taxon>Eukaryota</taxon>
        <taxon>Fungi</taxon>
        <taxon>Dikarya</taxon>
        <taxon>Basidiomycota</taxon>
        <taxon>Agaricomycotina</taxon>
        <taxon>Agaricomycetes</taxon>
        <taxon>Agaricomycetidae</taxon>
        <taxon>Agaricales</taxon>
        <taxon>Tricholomatineae</taxon>
        <taxon>Lyophyllaceae</taxon>
        <taxon>Lyophyllum</taxon>
    </lineage>
</organism>
<dbReference type="Proteomes" id="UP001063166">
    <property type="component" value="Unassembled WGS sequence"/>
</dbReference>
<dbReference type="InterPro" id="IPR032675">
    <property type="entry name" value="LRR_dom_sf"/>
</dbReference>
<dbReference type="Gene3D" id="3.80.10.10">
    <property type="entry name" value="Ribonuclease Inhibitor"/>
    <property type="match status" value="2"/>
</dbReference>
<reference evidence="1" key="1">
    <citation type="submission" date="2022-07" db="EMBL/GenBank/DDBJ databases">
        <title>The genome of Lyophyllum shimeji provides insight into the initial evolution of ectomycorrhizal fungal genome.</title>
        <authorList>
            <person name="Kobayashi Y."/>
            <person name="Shibata T."/>
            <person name="Hirakawa H."/>
            <person name="Shigenobu S."/>
            <person name="Nishiyama T."/>
            <person name="Yamada A."/>
            <person name="Hasebe M."/>
            <person name="Kawaguchi M."/>
        </authorList>
    </citation>
    <scope>NUCLEOTIDE SEQUENCE</scope>
    <source>
        <strain evidence="1">AT787</strain>
    </source>
</reference>
<dbReference type="SUPFAM" id="SSF52047">
    <property type="entry name" value="RNI-like"/>
    <property type="match status" value="1"/>
</dbReference>
<protein>
    <recommendedName>
        <fullName evidence="3">F-box domain-containing protein</fullName>
    </recommendedName>
</protein>
<dbReference type="PANTHER" id="PTHR38926:SF5">
    <property type="entry name" value="F-BOX AND LEUCINE-RICH REPEAT PROTEIN 6"/>
    <property type="match status" value="1"/>
</dbReference>
<evidence type="ECO:0000313" key="1">
    <source>
        <dbReference type="EMBL" id="GLB39811.1"/>
    </source>
</evidence>
<name>A0A9P3PR34_LYOSH</name>
<comment type="caution">
    <text evidence="1">The sequence shown here is derived from an EMBL/GenBank/DDBJ whole genome shotgun (WGS) entry which is preliminary data.</text>
</comment>
<dbReference type="OrthoDB" id="3042049at2759"/>
<sequence>MSIPPHNEHSQTPPTFYATWDHGSLPKSLTNAHQTQVKHLFSNLDERTSLDVAIASSDRHHKSTAGDTDNTISRGAFRSAQLTLTRHLAPYRTDVTPLAALPDDVLLIIFALCFPSPLTVPLPRAFASATHPIPLAWQTTAPWNLLAVCTRWRRLVLGAPTLWANLEVNFGRTSQFARRASFFDVLLARSGESTPIKLEIRAERTEAEAAARILSEMILTRASRLKELELALPADVLDTFLALPPSLIGFDQLESVVVEYPDHTMEKSVNVRRVFSNAPSLRRFTIHGRVSATSLELPWDQLLELHLERTFSTAEDCHRILQRCPQLISCTITFFEATHSPAHPPDPHQPFLPTATLPNLTRFVLDGSPLSPFLTRLRLPALTSLTLHTDIDRTSCDTALLPFLARCPCLTHLTLTWWVPSDTIKTLLRAVPRLTHLHFVPGKTAEVFKLLWAVDLAPRLERLTFVCYPVIWEEVVEIIGLRGLVGRLREVRIETFYRQDVEVWERDPRIGTLREMGMRLELANMVEGR</sequence>
<accession>A0A9P3PR34</accession>
<gene>
    <name evidence="1" type="ORF">LshimejAT787_0703210</name>
</gene>
<evidence type="ECO:0008006" key="3">
    <source>
        <dbReference type="Google" id="ProtNLM"/>
    </source>
</evidence>
<evidence type="ECO:0000313" key="2">
    <source>
        <dbReference type="Proteomes" id="UP001063166"/>
    </source>
</evidence>